<keyword evidence="1" id="KW-0812">Transmembrane</keyword>
<feature type="transmembrane region" description="Helical" evidence="1">
    <location>
        <begin position="77"/>
        <end position="96"/>
    </location>
</feature>
<accession>A0A239CJD4</accession>
<keyword evidence="1" id="KW-0472">Membrane</keyword>
<name>A0A239CJD4_9RHOB</name>
<evidence type="ECO:0000256" key="1">
    <source>
        <dbReference type="SAM" id="Phobius"/>
    </source>
</evidence>
<dbReference type="Pfam" id="PF04654">
    <property type="entry name" value="DUF599"/>
    <property type="match status" value="1"/>
</dbReference>
<dbReference type="AlphaFoldDB" id="A0A239CJD4"/>
<sequence>MVLQETLSLFSWLDAAALALLFVAWFGIGWRIEHPMHDRESISNMMGTYRQDWMREMVTRQPRIFDSAILDSLRQGTIFFASSSMIAIGGGLALIGNPEPLRDVATDLTLGQAPELVWEIKILLILFFLTSAFLKFVWSHRQFGYCAVLMASVPNDPEDPRTYPRAQKAAEINILASRSFNRGMRSIYFSLSAVGWLAGPLGLIIGTLAVLFVIWRREFASHSRDVIRRDDLDPASPEPRAKLTE</sequence>
<dbReference type="EMBL" id="FZOY01000001">
    <property type="protein sequence ID" value="SNS19473.1"/>
    <property type="molecule type" value="Genomic_DNA"/>
</dbReference>
<evidence type="ECO:0000313" key="3">
    <source>
        <dbReference type="Proteomes" id="UP000198426"/>
    </source>
</evidence>
<dbReference type="PANTHER" id="PTHR31881:SF6">
    <property type="entry name" value="OS09G0494600 PROTEIN"/>
    <property type="match status" value="1"/>
</dbReference>
<feature type="transmembrane region" description="Helical" evidence="1">
    <location>
        <begin position="116"/>
        <end position="134"/>
    </location>
</feature>
<dbReference type="OrthoDB" id="9806874at2"/>
<reference evidence="2 3" key="1">
    <citation type="submission" date="2017-06" db="EMBL/GenBank/DDBJ databases">
        <authorList>
            <person name="Kim H.J."/>
            <person name="Triplett B.A."/>
        </authorList>
    </citation>
    <scope>NUCLEOTIDE SEQUENCE [LARGE SCALE GENOMIC DNA]</scope>
    <source>
        <strain evidence="2 3">DSM 29339</strain>
    </source>
</reference>
<protein>
    <submittedName>
        <fullName evidence="2">Uncharacterized membrane protein</fullName>
    </submittedName>
</protein>
<feature type="transmembrane region" description="Helical" evidence="1">
    <location>
        <begin position="12"/>
        <end position="32"/>
    </location>
</feature>
<feature type="transmembrane region" description="Helical" evidence="1">
    <location>
        <begin position="187"/>
        <end position="215"/>
    </location>
</feature>
<gene>
    <name evidence="2" type="ORF">SAMN05421757_101290</name>
</gene>
<keyword evidence="1" id="KW-1133">Transmembrane helix</keyword>
<dbReference type="Proteomes" id="UP000198426">
    <property type="component" value="Unassembled WGS sequence"/>
</dbReference>
<keyword evidence="3" id="KW-1185">Reference proteome</keyword>
<evidence type="ECO:0000313" key="2">
    <source>
        <dbReference type="EMBL" id="SNS19473.1"/>
    </source>
</evidence>
<organism evidence="2 3">
    <name type="scientific">Tropicimonas sediminicola</name>
    <dbReference type="NCBI Taxonomy" id="1031541"/>
    <lineage>
        <taxon>Bacteria</taxon>
        <taxon>Pseudomonadati</taxon>
        <taxon>Pseudomonadota</taxon>
        <taxon>Alphaproteobacteria</taxon>
        <taxon>Rhodobacterales</taxon>
        <taxon>Roseobacteraceae</taxon>
        <taxon>Tropicimonas</taxon>
    </lineage>
</organism>
<dbReference type="RefSeq" id="WP_089230768.1">
    <property type="nucleotide sequence ID" value="NZ_FZOY01000001.1"/>
</dbReference>
<dbReference type="InterPro" id="IPR006747">
    <property type="entry name" value="DUF599"/>
</dbReference>
<dbReference type="PANTHER" id="PTHR31881">
    <property type="match status" value="1"/>
</dbReference>
<proteinExistence type="predicted"/>